<evidence type="ECO:0000313" key="4">
    <source>
        <dbReference type="EMBL" id="GAT45909.1"/>
    </source>
</evidence>
<dbReference type="PANTHER" id="PTHR43439:SF2">
    <property type="entry name" value="ENZYME, PUTATIVE (JCVI)-RELATED"/>
    <property type="match status" value="1"/>
</dbReference>
<dbReference type="InterPro" id="IPR013120">
    <property type="entry name" value="FAR_NAD-bd"/>
</dbReference>
<feature type="domain" description="Polyketide synthase-like phosphopantetheine-binding" evidence="3">
    <location>
        <begin position="576"/>
        <end position="654"/>
    </location>
</feature>
<dbReference type="Proteomes" id="UP000815677">
    <property type="component" value="Unassembled WGS sequence"/>
</dbReference>
<dbReference type="PROSITE" id="PS00455">
    <property type="entry name" value="AMP_BINDING"/>
    <property type="match status" value="1"/>
</dbReference>
<dbReference type="SUPFAM" id="SSF51735">
    <property type="entry name" value="NAD(P)-binding Rossmann-fold domains"/>
    <property type="match status" value="1"/>
</dbReference>
<dbReference type="SUPFAM" id="SSF56801">
    <property type="entry name" value="Acetyl-CoA synthetase-like"/>
    <property type="match status" value="1"/>
</dbReference>
<accession>A0ABQ0L665</accession>
<dbReference type="Pfam" id="PF07993">
    <property type="entry name" value="NAD_binding_4"/>
    <property type="match status" value="1"/>
</dbReference>
<dbReference type="PANTHER" id="PTHR43439">
    <property type="entry name" value="PHENYLACETATE-COENZYME A LIGASE"/>
    <property type="match status" value="1"/>
</dbReference>
<dbReference type="Gene3D" id="1.10.1200.10">
    <property type="entry name" value="ACP-like"/>
    <property type="match status" value="1"/>
</dbReference>
<proteinExistence type="predicted"/>
<sequence>MNSTATFIQPPVDGSLDVSGIIDFHRTTPNLTAAYSFANEDGAIVDVSHFEFVRAAHRVAHLLRPGRQGPEGQVVGIVALTDSLLYQTLTTGCIIAGLVPFPISHRNSNAAFIHLLTTSQIHRLLTTRGSLARLVEGLTADLTAQHPAYELFIEEIPLVSTIYPFIGNETPKDPFTPYPSAGSRAAPHSTALYLHSSGSTGLPKPIPLSHLSIATFGSLPVFWDLTALSPRLATGALPAFHAMALFIQFLAPVFCGITACLYPPLSLREYRVPVSATPQNALEQAKRARVDGVICVPAFLLEWAEREEDVQYLKGLKLVPFSGGPLATRVGDHLIEQGVKLTPIYGGTEFGAGNTIVPEGRLPSEWMWMPMYDNIRWQPQSDGLFEAQFLTTKTHQLAVENLPSGDVKGYATKDLFERHPTKPHLYRIVGRLDDVLIMANGEKTVPGPMEDIITASPLVAGAVMFGRERNQVGVLVEPTRPVAPESVPEFRNAIWGVVEDANALAPAFAKLYKEMILVVTDPEKMMVRAPKGTVVKKATVKLYEEEITELYDTIEASTSAPSDVAPPPSFTAPGLAPWLLAHAEKLSDKHIDPQRDLFDQGFDSLNATFLRHRIVGALRGAGPDKAGVAQQVSQNIVYTYSSIGALAKAVETLAAGKTDGKVSGDATKAVEDMIAKYSADFAPAASKPASGSGKAVILLTGSTGGLGSHILDILLRNNAVQRVYAFNRPGRTPITQRQEAGFTDRGLDVGELVSEKLVYVEGDSSRHDLGLSEALFEELSQSLTVVIHNAWALDFNKSLATFEPHVRGTRNLVDLALFAGAKFLFTSSIASGQNWDQSKGPFPEEMQLDASVALGNGYGEGKYTAERIIAASGLRATSFRIGQVTGSSSNGSWATTDWVPAIVKSSVALGSFPSDPASTAAWILPEAVSQAIVDVALLPADAEQPFALNLVHPRPIAWDAIFDVMARSAKLPLIPIAEWVLNIAERAKNASAEDLERVPAIKLVEFLKAALAGAVNVPFATEKAQRTSFAIKNLRQLEDGDVQRWIGYWNAAGFINMQL</sequence>
<dbReference type="InterPro" id="IPR000873">
    <property type="entry name" value="AMP-dep_synth/lig_dom"/>
</dbReference>
<evidence type="ECO:0000313" key="5">
    <source>
        <dbReference type="Proteomes" id="UP000815677"/>
    </source>
</evidence>
<gene>
    <name evidence="4" type="ORF">MCHLO_03460</name>
</gene>
<evidence type="ECO:0000259" key="3">
    <source>
        <dbReference type="SMART" id="SM00823"/>
    </source>
</evidence>
<name>A0ABQ0L665_MYCCL</name>
<dbReference type="EMBL" id="DF841960">
    <property type="protein sequence ID" value="GAT45909.1"/>
    <property type="molecule type" value="Genomic_DNA"/>
</dbReference>
<organism evidence="4 5">
    <name type="scientific">Mycena chlorophos</name>
    <name type="common">Agaric fungus</name>
    <name type="synonym">Agaricus chlorophos</name>
    <dbReference type="NCBI Taxonomy" id="658473"/>
    <lineage>
        <taxon>Eukaryota</taxon>
        <taxon>Fungi</taxon>
        <taxon>Dikarya</taxon>
        <taxon>Basidiomycota</taxon>
        <taxon>Agaricomycotina</taxon>
        <taxon>Agaricomycetes</taxon>
        <taxon>Agaricomycetidae</taxon>
        <taxon>Agaricales</taxon>
        <taxon>Marasmiineae</taxon>
        <taxon>Mycenaceae</taxon>
        <taxon>Mycena</taxon>
    </lineage>
</organism>
<dbReference type="Pfam" id="PF00501">
    <property type="entry name" value="AMP-binding"/>
    <property type="match status" value="1"/>
</dbReference>
<dbReference type="InterPro" id="IPR036291">
    <property type="entry name" value="NAD(P)-bd_dom_sf"/>
</dbReference>
<keyword evidence="5" id="KW-1185">Reference proteome</keyword>
<keyword evidence="1" id="KW-0596">Phosphopantetheine</keyword>
<dbReference type="InterPro" id="IPR020845">
    <property type="entry name" value="AMP-binding_CS"/>
</dbReference>
<dbReference type="InterPro" id="IPR042099">
    <property type="entry name" value="ANL_N_sf"/>
</dbReference>
<dbReference type="SMART" id="SM00823">
    <property type="entry name" value="PKS_PP"/>
    <property type="match status" value="1"/>
</dbReference>
<dbReference type="InterPro" id="IPR051414">
    <property type="entry name" value="Adenylate-forming_Reductase"/>
</dbReference>
<dbReference type="InterPro" id="IPR036736">
    <property type="entry name" value="ACP-like_sf"/>
</dbReference>
<dbReference type="Gene3D" id="3.40.50.12780">
    <property type="entry name" value="N-terminal domain of ligase-like"/>
    <property type="match status" value="1"/>
</dbReference>
<keyword evidence="2" id="KW-0597">Phosphoprotein</keyword>
<evidence type="ECO:0000256" key="1">
    <source>
        <dbReference type="ARBA" id="ARBA00022450"/>
    </source>
</evidence>
<evidence type="ECO:0000256" key="2">
    <source>
        <dbReference type="ARBA" id="ARBA00022553"/>
    </source>
</evidence>
<dbReference type="Gene3D" id="3.40.50.720">
    <property type="entry name" value="NAD(P)-binding Rossmann-like Domain"/>
    <property type="match status" value="1"/>
</dbReference>
<reference evidence="4" key="1">
    <citation type="submission" date="2014-09" db="EMBL/GenBank/DDBJ databases">
        <title>Genome sequence of the luminous mushroom Mycena chlorophos for searching fungal bioluminescence genes.</title>
        <authorList>
            <person name="Tanaka Y."/>
            <person name="Kasuga D."/>
            <person name="Oba Y."/>
            <person name="Hase S."/>
            <person name="Sato K."/>
            <person name="Oba Y."/>
            <person name="Sakakibara Y."/>
        </authorList>
    </citation>
    <scope>NUCLEOTIDE SEQUENCE</scope>
</reference>
<dbReference type="Pfam" id="PF23562">
    <property type="entry name" value="AMP-binding_C_3"/>
    <property type="match status" value="1"/>
</dbReference>
<protein>
    <submittedName>
        <fullName evidence="4">Acetyl-CoA synthetase-like protein</fullName>
    </submittedName>
</protein>
<dbReference type="InterPro" id="IPR020806">
    <property type="entry name" value="PKS_PP-bd"/>
</dbReference>